<protein>
    <submittedName>
        <fullName evidence="3 4">Uncharacterized protein</fullName>
    </submittedName>
</protein>
<feature type="chain" id="PRO_5005328618" evidence="1">
    <location>
        <begin position="21"/>
        <end position="118"/>
    </location>
</feature>
<accession>A0A0K0EQE2</accession>
<keyword evidence="2" id="KW-1185">Reference proteome</keyword>
<proteinExistence type="predicted"/>
<evidence type="ECO:0000313" key="4">
    <source>
        <dbReference type="WBParaSite" id="TCONS_00002368.p1"/>
    </source>
</evidence>
<dbReference type="AlphaFoldDB" id="A0A0K0EQE2"/>
<reference evidence="3" key="1">
    <citation type="submission" date="2015-08" db="UniProtKB">
        <authorList>
            <consortium name="WormBaseParasite"/>
        </authorList>
    </citation>
    <scope>IDENTIFICATION</scope>
</reference>
<evidence type="ECO:0000313" key="2">
    <source>
        <dbReference type="Proteomes" id="UP000035681"/>
    </source>
</evidence>
<name>A0A0K0EQE2_STRER</name>
<evidence type="ECO:0000313" key="3">
    <source>
        <dbReference type="WBParaSite" id="SSTP_0001167100.1"/>
    </source>
</evidence>
<sequence length="118" mass="13384">MIEYLYIFLSFFFIIINCKAKKTEGPNVVLKNQTTKLDNPIKGDGRGNKVSNSMIDAAFNKRINPPQALYEEQVTQKSVTIKLNHDDDTLKNIESLRPDNLTVNSKQRIGTESLIKKA</sequence>
<dbReference type="Proteomes" id="UP000035681">
    <property type="component" value="Unplaced"/>
</dbReference>
<keyword evidence="1" id="KW-0732">Signal</keyword>
<evidence type="ECO:0000256" key="1">
    <source>
        <dbReference type="SAM" id="SignalP"/>
    </source>
</evidence>
<dbReference type="WBParaSite" id="SSTP_0001167100.1">
    <property type="protein sequence ID" value="SSTP_0001167100.1"/>
    <property type="gene ID" value="SSTP_0001167100"/>
</dbReference>
<feature type="signal peptide" evidence="1">
    <location>
        <begin position="1"/>
        <end position="20"/>
    </location>
</feature>
<dbReference type="WBParaSite" id="TCONS_00002368.p1">
    <property type="protein sequence ID" value="TCONS_00002368.p1"/>
    <property type="gene ID" value="XLOC_002221"/>
</dbReference>
<organism evidence="3">
    <name type="scientific">Strongyloides stercoralis</name>
    <name type="common">Threadworm</name>
    <dbReference type="NCBI Taxonomy" id="6248"/>
    <lineage>
        <taxon>Eukaryota</taxon>
        <taxon>Metazoa</taxon>
        <taxon>Ecdysozoa</taxon>
        <taxon>Nematoda</taxon>
        <taxon>Chromadorea</taxon>
        <taxon>Rhabditida</taxon>
        <taxon>Tylenchina</taxon>
        <taxon>Panagrolaimomorpha</taxon>
        <taxon>Strongyloidoidea</taxon>
        <taxon>Strongyloididae</taxon>
        <taxon>Strongyloides</taxon>
    </lineage>
</organism>